<evidence type="ECO:0000256" key="1">
    <source>
        <dbReference type="ARBA" id="ARBA00004245"/>
    </source>
</evidence>
<dbReference type="PANTHER" id="PTHR12688">
    <property type="entry name" value="DYNEIN LIGHT INTERMEDIATE CHAIN"/>
    <property type="match status" value="1"/>
</dbReference>
<keyword evidence="3 11" id="KW-0813">Transport</keyword>
<keyword evidence="5 11" id="KW-0493">Microtubule</keyword>
<dbReference type="SUPFAM" id="SSF52540">
    <property type="entry name" value="P-loop containing nucleoside triphosphate hydrolases"/>
    <property type="match status" value="1"/>
</dbReference>
<dbReference type="WBParaSite" id="MBELARI_LOCUS5306">
    <property type="protein sequence ID" value="MBELARI_LOCUS5306"/>
    <property type="gene ID" value="MBELARI_LOCUS5306"/>
</dbReference>
<evidence type="ECO:0000256" key="8">
    <source>
        <dbReference type="ARBA" id="ARBA00023017"/>
    </source>
</evidence>
<dbReference type="Proteomes" id="UP000887575">
    <property type="component" value="Unassembled WGS sequence"/>
</dbReference>
<keyword evidence="6 11" id="KW-0547">Nucleotide-binding</keyword>
<dbReference type="GO" id="GO:0000226">
    <property type="term" value="P:microtubule cytoskeleton organization"/>
    <property type="evidence" value="ECO:0007669"/>
    <property type="project" value="TreeGrafter"/>
</dbReference>
<dbReference type="Pfam" id="PF05783">
    <property type="entry name" value="DLIC"/>
    <property type="match status" value="1"/>
</dbReference>
<dbReference type="AlphaFoldDB" id="A0AAF3FEK8"/>
<evidence type="ECO:0000313" key="14">
    <source>
        <dbReference type="WBParaSite" id="MBELARI_LOCUS5306"/>
    </source>
</evidence>
<evidence type="ECO:0000256" key="4">
    <source>
        <dbReference type="ARBA" id="ARBA00022490"/>
    </source>
</evidence>
<sequence length="437" mass="47252">MATDMLSNIVLPQLSNSPRSAAAAAQEEEKIWTRILTDVSAKSRNTLQGSNVIVLGDPKSGKTSLLAKLEKIENAHKGSALAYHCLSVQSDARDSSYAYSLGTAGGALGPAENLALPVWVLDGKEVFAPLLRHALPTSSPSRIVAVLVVSLDNPSPIHSLRRWAAILGQQVTSKYDTTTMSEAKQTQERFWQEYVEPVESSMSSSMMPGLEDTGLLPLEPGVLSENCGVSMVVVVTKSDLASEMNDQLADKILVDIRRFCLQHGAALFYTSSKNIKNTHLLTKYLVHRAYNLPFTTPAQLLDRDSLFVPAGWDGEKKIEIIRENINEAEVLEPTRERPAVAKEADVVAEDTQGFLGKLGEQLNAAQAVASASSTTTTPKKLMEEQANPDSSPLASFFSNLLKDKTTPQRGGAVPEDAQQQFDRMLQGAKSSGSDSNA</sequence>
<feature type="region of interest" description="Disordered" evidence="12">
    <location>
        <begin position="369"/>
        <end position="395"/>
    </location>
</feature>
<dbReference type="GO" id="GO:0005813">
    <property type="term" value="C:centrosome"/>
    <property type="evidence" value="ECO:0007669"/>
    <property type="project" value="TreeGrafter"/>
</dbReference>
<evidence type="ECO:0000256" key="9">
    <source>
        <dbReference type="ARBA" id="ARBA00023175"/>
    </source>
</evidence>
<reference evidence="14" key="1">
    <citation type="submission" date="2024-02" db="UniProtKB">
        <authorList>
            <consortium name="WormBaseParasite"/>
        </authorList>
    </citation>
    <scope>IDENTIFICATION</scope>
</reference>
<dbReference type="InterPro" id="IPR022780">
    <property type="entry name" value="Dynein_light_int_chain"/>
</dbReference>
<evidence type="ECO:0000256" key="6">
    <source>
        <dbReference type="ARBA" id="ARBA00022741"/>
    </source>
</evidence>
<dbReference type="GO" id="GO:0005524">
    <property type="term" value="F:ATP binding"/>
    <property type="evidence" value="ECO:0007669"/>
    <property type="project" value="UniProtKB-KW"/>
</dbReference>
<name>A0AAF3FEK8_9BILA</name>
<comment type="subcellular location">
    <subcellularLocation>
        <location evidence="1 11">Cytoplasm</location>
        <location evidence="1 11">Cytoskeleton</location>
    </subcellularLocation>
</comment>
<evidence type="ECO:0000256" key="10">
    <source>
        <dbReference type="ARBA" id="ARBA00023212"/>
    </source>
</evidence>
<evidence type="ECO:0000256" key="7">
    <source>
        <dbReference type="ARBA" id="ARBA00022840"/>
    </source>
</evidence>
<evidence type="ECO:0000256" key="12">
    <source>
        <dbReference type="SAM" id="MobiDB-lite"/>
    </source>
</evidence>
<dbReference type="InterPro" id="IPR008467">
    <property type="entry name" value="Dynein1_light_intermed_chain"/>
</dbReference>
<comment type="function">
    <text evidence="11">Acts as one of several non-catalytic accessory components of the cytoplasmic dynein 1 complex that are thought to be involved in linking dynein to cargos and to adapter proteins that regulate dynein function. Cytoplasmic dynein 1 acts as a motor for the intracellular retrograde motility of vesicles and organelles along microtubules. May play a role in binding dynein to membranous organelles or chromosomes.</text>
</comment>
<organism evidence="13 14">
    <name type="scientific">Mesorhabditis belari</name>
    <dbReference type="NCBI Taxonomy" id="2138241"/>
    <lineage>
        <taxon>Eukaryota</taxon>
        <taxon>Metazoa</taxon>
        <taxon>Ecdysozoa</taxon>
        <taxon>Nematoda</taxon>
        <taxon>Chromadorea</taxon>
        <taxon>Rhabditida</taxon>
        <taxon>Rhabditina</taxon>
        <taxon>Rhabditomorpha</taxon>
        <taxon>Rhabditoidea</taxon>
        <taxon>Rhabditidae</taxon>
        <taxon>Mesorhabditinae</taxon>
        <taxon>Mesorhabditis</taxon>
    </lineage>
</organism>
<keyword evidence="7 11" id="KW-0067">ATP-binding</keyword>
<accession>A0AAF3FEK8</accession>
<dbReference type="GO" id="GO:0045504">
    <property type="term" value="F:dynein heavy chain binding"/>
    <property type="evidence" value="ECO:0007669"/>
    <property type="project" value="TreeGrafter"/>
</dbReference>
<evidence type="ECO:0000256" key="2">
    <source>
        <dbReference type="ARBA" id="ARBA00006831"/>
    </source>
</evidence>
<dbReference type="Gene3D" id="3.40.50.300">
    <property type="entry name" value="P-loop containing nucleotide triphosphate hydrolases"/>
    <property type="match status" value="1"/>
</dbReference>
<dbReference type="GO" id="GO:0007018">
    <property type="term" value="P:microtubule-based movement"/>
    <property type="evidence" value="ECO:0007669"/>
    <property type="project" value="InterPro"/>
</dbReference>
<dbReference type="InterPro" id="IPR027417">
    <property type="entry name" value="P-loop_NTPase"/>
</dbReference>
<proteinExistence type="inferred from homology"/>
<keyword evidence="8 11" id="KW-0243">Dynein</keyword>
<evidence type="ECO:0000256" key="3">
    <source>
        <dbReference type="ARBA" id="ARBA00022448"/>
    </source>
</evidence>
<evidence type="ECO:0000313" key="13">
    <source>
        <dbReference type="Proteomes" id="UP000887575"/>
    </source>
</evidence>
<keyword evidence="10 11" id="KW-0206">Cytoskeleton</keyword>
<dbReference type="GO" id="GO:0005868">
    <property type="term" value="C:cytoplasmic dynein complex"/>
    <property type="evidence" value="ECO:0007669"/>
    <property type="project" value="UniProtKB-UniRule"/>
</dbReference>
<keyword evidence="9 11" id="KW-0505">Motor protein</keyword>
<protein>
    <recommendedName>
        <fullName evidence="11">Dynein light intermediate chain</fullName>
    </recommendedName>
</protein>
<comment type="subunit">
    <text evidence="11">Homodimer. The cytoplasmic dynein 1 complex consists of two catalytic heavy chains (HCs) and a number of non-catalytic subunits presented by intermediate chains (ICs).</text>
</comment>
<comment type="similarity">
    <text evidence="2 11">Belongs to the dynein light intermediate chain family.</text>
</comment>
<dbReference type="PANTHER" id="PTHR12688:SF0">
    <property type="entry name" value="DYNEIN LIGHT INTERMEDIATE CHAIN"/>
    <property type="match status" value="1"/>
</dbReference>
<evidence type="ECO:0000256" key="11">
    <source>
        <dbReference type="RuleBase" id="RU366047"/>
    </source>
</evidence>
<keyword evidence="13" id="KW-1185">Reference proteome</keyword>
<keyword evidence="4 11" id="KW-0963">Cytoplasm</keyword>
<dbReference type="GO" id="GO:0005874">
    <property type="term" value="C:microtubule"/>
    <property type="evidence" value="ECO:0007669"/>
    <property type="project" value="UniProtKB-KW"/>
</dbReference>
<evidence type="ECO:0000256" key="5">
    <source>
        <dbReference type="ARBA" id="ARBA00022701"/>
    </source>
</evidence>